<dbReference type="PANTHER" id="PTHR42685:SF18">
    <property type="entry name" value="DIGERANYLGERANYLGLYCEROPHOSPHOLIPID REDUCTASE"/>
    <property type="match status" value="1"/>
</dbReference>
<name>A0A654M1B8_9ARCH</name>
<evidence type="ECO:0000313" key="10">
    <source>
        <dbReference type="Proteomes" id="UP000058925"/>
    </source>
</evidence>
<dbReference type="GO" id="GO:0008654">
    <property type="term" value="P:phospholipid biosynthetic process"/>
    <property type="evidence" value="ECO:0007669"/>
    <property type="project" value="UniProtKB-KW"/>
</dbReference>
<dbReference type="GeneID" id="60422104"/>
<sequence length="398" mass="44256">MKFDIAIVGGGPAGLSAAYSASKHGAKVILIEKDPSFGHNVRTSGVTWIKEIEKFEISREYYNPIKNFSFVSPTNQIMISGNFNSACVLDVRKTYQYLASRAASEGSTLLVKSQVIDVKKNLQGHSSILKVNSPSGPLDVEATLIIDASGFTSFVSRKLGYVESWKRYGIGAEYECYCDNVDNETLCLMVGQIYSEAGYAWVFPLSKNRLRIGVGIGKPNSSTDPLVKLNQIMKNRLPPLDTLGKIQPLELHYGMIPNEGLRTTSVFDGLIMVGDTVGQANPLVLEGIRYAIEFGRLAGRVGAESLQYNSSRDSLLPYEVANKNLLEKKIKSALKVQSRWLGLSDSEWHKEIEIIKELSIDEFLDFIKSDFTYSKMAKLAFNHPKMMVKQLFNLVLKK</sequence>
<keyword evidence="5" id="KW-0443">Lipid metabolism</keyword>
<dbReference type="PANTHER" id="PTHR42685">
    <property type="entry name" value="GERANYLGERANYL DIPHOSPHATE REDUCTASE"/>
    <property type="match status" value="1"/>
</dbReference>
<dbReference type="InterPro" id="IPR036188">
    <property type="entry name" value="FAD/NAD-bd_sf"/>
</dbReference>
<evidence type="ECO:0000313" key="9">
    <source>
        <dbReference type="EMBL" id="ALI36341.1"/>
    </source>
</evidence>
<keyword evidence="6" id="KW-0594">Phospholipid biosynthesis</keyword>
<dbReference type="InterPro" id="IPR054715">
    <property type="entry name" value="GGR_cat"/>
</dbReference>
<dbReference type="KEGG" id="taa:NMY3_02141"/>
<dbReference type="SUPFAM" id="SSF51905">
    <property type="entry name" value="FAD/NAD(P)-binding domain"/>
    <property type="match status" value="1"/>
</dbReference>
<dbReference type="EMBL" id="CP012850">
    <property type="protein sequence ID" value="ALI36341.1"/>
    <property type="molecule type" value="Genomic_DNA"/>
</dbReference>
<evidence type="ECO:0000259" key="8">
    <source>
        <dbReference type="Pfam" id="PF22578"/>
    </source>
</evidence>
<evidence type="ECO:0000256" key="4">
    <source>
        <dbReference type="ARBA" id="ARBA00023002"/>
    </source>
</evidence>
<dbReference type="RefSeq" id="WP_196815629.1">
    <property type="nucleotide sequence ID" value="NZ_CP012850.1"/>
</dbReference>
<keyword evidence="2" id="KW-0285">Flavoprotein</keyword>
<keyword evidence="7" id="KW-1208">Phospholipid metabolism</keyword>
<keyword evidence="3" id="KW-0274">FAD</keyword>
<dbReference type="Pfam" id="PF12831">
    <property type="entry name" value="FAD_oxidored"/>
    <property type="match status" value="1"/>
</dbReference>
<keyword evidence="10" id="KW-1185">Reference proteome</keyword>
<accession>A0A654M1B8</accession>
<evidence type="ECO:0000256" key="6">
    <source>
        <dbReference type="ARBA" id="ARBA00023209"/>
    </source>
</evidence>
<dbReference type="Pfam" id="PF22578">
    <property type="entry name" value="GGR_cat"/>
    <property type="match status" value="1"/>
</dbReference>
<feature type="domain" description="Digeranylgeranylglycerophospholipid reductase catalytic" evidence="8">
    <location>
        <begin position="172"/>
        <end position="241"/>
    </location>
</feature>
<dbReference type="PRINTS" id="PR00411">
    <property type="entry name" value="PNDRDTASEI"/>
</dbReference>
<reference evidence="10" key="1">
    <citation type="submission" date="2015-10" db="EMBL/GenBank/DDBJ databases">
        <title>Niche specialization of a soil ammonia-oxidizing archaeon, Candidatus Nitrosocosmicus oleophilus.</title>
        <authorList>
            <person name="Jung M.-Y."/>
            <person name="Rhee S.-K."/>
        </authorList>
    </citation>
    <scope>NUCLEOTIDE SEQUENCE [LARGE SCALE GENOMIC DNA]</scope>
    <source>
        <strain evidence="10">MY3</strain>
    </source>
</reference>
<dbReference type="Proteomes" id="UP000058925">
    <property type="component" value="Chromosome"/>
</dbReference>
<keyword evidence="1" id="KW-0444">Lipid biosynthesis</keyword>
<evidence type="ECO:0000256" key="2">
    <source>
        <dbReference type="ARBA" id="ARBA00022630"/>
    </source>
</evidence>
<evidence type="ECO:0000256" key="5">
    <source>
        <dbReference type="ARBA" id="ARBA00023098"/>
    </source>
</evidence>
<proteinExistence type="predicted"/>
<dbReference type="GO" id="GO:0016491">
    <property type="term" value="F:oxidoreductase activity"/>
    <property type="evidence" value="ECO:0007669"/>
    <property type="project" value="UniProtKB-KW"/>
</dbReference>
<gene>
    <name evidence="9" type="ORF">NMY3_02141</name>
</gene>
<dbReference type="Gene3D" id="3.50.50.60">
    <property type="entry name" value="FAD/NAD(P)-binding domain"/>
    <property type="match status" value="1"/>
</dbReference>
<dbReference type="InterPro" id="IPR050407">
    <property type="entry name" value="Geranylgeranyl_reductase"/>
</dbReference>
<protein>
    <submittedName>
        <fullName evidence="9">Ribulose-1,5-biphosphate synthetase</fullName>
    </submittedName>
</protein>
<dbReference type="OrthoDB" id="6062at2157"/>
<keyword evidence="4" id="KW-0560">Oxidoreductase</keyword>
<evidence type="ECO:0000256" key="7">
    <source>
        <dbReference type="ARBA" id="ARBA00023264"/>
    </source>
</evidence>
<dbReference type="AlphaFoldDB" id="A0A654M1B8"/>
<organism evidence="9 10">
    <name type="scientific">Candidatus Nitrosocosmicus oleophilus</name>
    <dbReference type="NCBI Taxonomy" id="1353260"/>
    <lineage>
        <taxon>Archaea</taxon>
        <taxon>Nitrososphaerota</taxon>
        <taxon>Nitrososphaeria</taxon>
        <taxon>Nitrososphaerales</taxon>
        <taxon>Nitrososphaeraceae</taxon>
        <taxon>Candidatus Nitrosocosmicus</taxon>
    </lineage>
</organism>
<evidence type="ECO:0000256" key="1">
    <source>
        <dbReference type="ARBA" id="ARBA00022516"/>
    </source>
</evidence>
<evidence type="ECO:0000256" key="3">
    <source>
        <dbReference type="ARBA" id="ARBA00022827"/>
    </source>
</evidence>